<sequence length="141" mass="15079">MLTYAPLVEGIEKRLSHERLDEIIADFRREAKQRYGIDRMMLSRGGDLFVEKVPAGLAFEIRETEGMETIFDVSLRRQIFVPILETSGNGASTGPIVPSLQPPPPTPAVASSAQVQAQASGGQQAISSSGSRGSVGPAKAK</sequence>
<reference evidence="2 3" key="1">
    <citation type="journal article" date="2012" name="PLoS Pathog.">
        <title>Diverse lifestyles and strategies of plant pathogenesis encoded in the genomes of eighteen Dothideomycetes fungi.</title>
        <authorList>
            <person name="Ohm R.A."/>
            <person name="Feau N."/>
            <person name="Henrissat B."/>
            <person name="Schoch C.L."/>
            <person name="Horwitz B.A."/>
            <person name="Barry K.W."/>
            <person name="Condon B.J."/>
            <person name="Copeland A.C."/>
            <person name="Dhillon B."/>
            <person name="Glaser F."/>
            <person name="Hesse C.N."/>
            <person name="Kosti I."/>
            <person name="LaButti K."/>
            <person name="Lindquist E.A."/>
            <person name="Lucas S."/>
            <person name="Salamov A.A."/>
            <person name="Bradshaw R.E."/>
            <person name="Ciuffetti L."/>
            <person name="Hamelin R.C."/>
            <person name="Kema G.H.J."/>
            <person name="Lawrence C."/>
            <person name="Scott J.A."/>
            <person name="Spatafora J.W."/>
            <person name="Turgeon B.G."/>
            <person name="de Wit P.J.G.M."/>
            <person name="Zhong S."/>
            <person name="Goodwin S.B."/>
            <person name="Grigoriev I.V."/>
        </authorList>
    </citation>
    <scope>NUCLEOTIDE SEQUENCE [LARGE SCALE GENOMIC DNA]</scope>
    <source>
        <strain evidence="2 3">UAMH 10762</strain>
    </source>
</reference>
<evidence type="ECO:0000256" key="1">
    <source>
        <dbReference type="SAM" id="MobiDB-lite"/>
    </source>
</evidence>
<dbReference type="Proteomes" id="UP000011761">
    <property type="component" value="Unassembled WGS sequence"/>
</dbReference>
<feature type="compositionally biased region" description="Low complexity" evidence="1">
    <location>
        <begin position="108"/>
        <end position="141"/>
    </location>
</feature>
<evidence type="ECO:0000313" key="3">
    <source>
        <dbReference type="Proteomes" id="UP000011761"/>
    </source>
</evidence>
<dbReference type="HOGENOM" id="CLU_1824960_0_0_1"/>
<proteinExistence type="predicted"/>
<organism evidence="2 3">
    <name type="scientific">Baudoinia panamericana (strain UAMH 10762)</name>
    <name type="common">Angels' share fungus</name>
    <name type="synonym">Baudoinia compniacensis (strain UAMH 10762)</name>
    <dbReference type="NCBI Taxonomy" id="717646"/>
    <lineage>
        <taxon>Eukaryota</taxon>
        <taxon>Fungi</taxon>
        <taxon>Dikarya</taxon>
        <taxon>Ascomycota</taxon>
        <taxon>Pezizomycotina</taxon>
        <taxon>Dothideomycetes</taxon>
        <taxon>Dothideomycetidae</taxon>
        <taxon>Mycosphaerellales</taxon>
        <taxon>Teratosphaeriaceae</taxon>
        <taxon>Baudoinia</taxon>
    </lineage>
</organism>
<dbReference type="GeneID" id="19112326"/>
<dbReference type="OrthoDB" id="3920365at2759"/>
<evidence type="ECO:0000313" key="2">
    <source>
        <dbReference type="EMBL" id="EMC96715.1"/>
    </source>
</evidence>
<keyword evidence="3" id="KW-1185">Reference proteome</keyword>
<accession>M2NCS5</accession>
<feature type="region of interest" description="Disordered" evidence="1">
    <location>
        <begin position="87"/>
        <end position="141"/>
    </location>
</feature>
<dbReference type="EMBL" id="KB445555">
    <property type="protein sequence ID" value="EMC96715.1"/>
    <property type="molecule type" value="Genomic_DNA"/>
</dbReference>
<dbReference type="RefSeq" id="XP_007676151.1">
    <property type="nucleotide sequence ID" value="XM_007677961.1"/>
</dbReference>
<gene>
    <name evidence="2" type="ORF">BAUCODRAFT_34106</name>
</gene>
<dbReference type="AlphaFoldDB" id="M2NCS5"/>
<dbReference type="KEGG" id="bcom:BAUCODRAFT_34106"/>
<protein>
    <submittedName>
        <fullName evidence="2">Uncharacterized protein</fullName>
    </submittedName>
</protein>
<name>M2NCS5_BAUPA</name>